<feature type="transmembrane region" description="Helical" evidence="6">
    <location>
        <begin position="190"/>
        <end position="213"/>
    </location>
</feature>
<evidence type="ECO:0000256" key="5">
    <source>
        <dbReference type="ARBA" id="ARBA00038359"/>
    </source>
</evidence>
<dbReference type="STRING" id="329884.A0A4U0XNG3"/>
<proteinExistence type="inferred from homology"/>
<evidence type="ECO:0000256" key="6">
    <source>
        <dbReference type="SAM" id="Phobius"/>
    </source>
</evidence>
<dbReference type="Proteomes" id="UP000309340">
    <property type="component" value="Unassembled WGS sequence"/>
</dbReference>
<sequence length="376" mass="40904">MAAEGTRAPPGELFGLMTVELWHRTSQLIIAIWVLAALSLVFVLARIGTRLYVFRRLHIDDGFAVLALAILFANGAVMTAMAPPMYELLAVSVGREEPTPAFLIRASFYLKCQFASTVLFWSCLWSVKASFLAFFRQLSEGLAWPRRAWWAVTTITMMAFLGSIITYPVSCTSFVLGECQSPENVDRSLISLRFSTAVDIITDICIIALPIAIVAKVQISAPQKVALIGVLSLGVIIIGFAVARIVVTDAQGTHPEISWLALWSAIESSVAVLVCCLASFKALFTGKRLGSSREPYYAHGSVRGGRGAPSKHASAIHHQHGEVRIAGPTGSRSKPIPLTEVRGGEYGVGQQDQLWMDDSSSQMEILGETPKQRELP</sequence>
<reference evidence="8 9" key="1">
    <citation type="submission" date="2017-03" db="EMBL/GenBank/DDBJ databases">
        <title>Genomes of endolithic fungi from Antarctica.</title>
        <authorList>
            <person name="Coleine C."/>
            <person name="Masonjones S."/>
            <person name="Stajich J.E."/>
        </authorList>
    </citation>
    <scope>NUCLEOTIDE SEQUENCE [LARGE SCALE GENOMIC DNA]</scope>
    <source>
        <strain evidence="8 9">CCFEE 5184</strain>
    </source>
</reference>
<dbReference type="PANTHER" id="PTHR33048">
    <property type="entry name" value="PTH11-LIKE INTEGRAL MEMBRANE PROTEIN (AFU_ORTHOLOGUE AFUA_5G11245)"/>
    <property type="match status" value="1"/>
</dbReference>
<comment type="caution">
    <text evidence="8">The sequence shown here is derived from an EMBL/GenBank/DDBJ whole genome shotgun (WGS) entry which is preliminary data.</text>
</comment>
<evidence type="ECO:0000256" key="1">
    <source>
        <dbReference type="ARBA" id="ARBA00004141"/>
    </source>
</evidence>
<dbReference type="GO" id="GO:0016020">
    <property type="term" value="C:membrane"/>
    <property type="evidence" value="ECO:0007669"/>
    <property type="project" value="UniProtKB-SubCell"/>
</dbReference>
<evidence type="ECO:0000256" key="3">
    <source>
        <dbReference type="ARBA" id="ARBA00022989"/>
    </source>
</evidence>
<evidence type="ECO:0000256" key="2">
    <source>
        <dbReference type="ARBA" id="ARBA00022692"/>
    </source>
</evidence>
<dbReference type="OrthoDB" id="444631at2759"/>
<feature type="domain" description="Rhodopsin" evidence="7">
    <location>
        <begin position="45"/>
        <end position="284"/>
    </location>
</feature>
<evidence type="ECO:0000256" key="4">
    <source>
        <dbReference type="ARBA" id="ARBA00023136"/>
    </source>
</evidence>
<evidence type="ECO:0000259" key="7">
    <source>
        <dbReference type="Pfam" id="PF20684"/>
    </source>
</evidence>
<dbReference type="InterPro" id="IPR052337">
    <property type="entry name" value="SAT4-like"/>
</dbReference>
<name>A0A4U0XNG3_9PEZI</name>
<keyword evidence="4 6" id="KW-0472">Membrane</keyword>
<feature type="transmembrane region" description="Helical" evidence="6">
    <location>
        <begin position="61"/>
        <end position="82"/>
    </location>
</feature>
<evidence type="ECO:0000313" key="8">
    <source>
        <dbReference type="EMBL" id="TKA77897.1"/>
    </source>
</evidence>
<dbReference type="Pfam" id="PF20684">
    <property type="entry name" value="Fung_rhodopsin"/>
    <property type="match status" value="1"/>
</dbReference>
<dbReference type="AlphaFoldDB" id="A0A4U0XNG3"/>
<evidence type="ECO:0000313" key="9">
    <source>
        <dbReference type="Proteomes" id="UP000309340"/>
    </source>
</evidence>
<accession>A0A4U0XNG3</accession>
<dbReference type="PANTHER" id="PTHR33048:SF162">
    <property type="entry name" value="SATRATOXIN BIOSYNTHESIS SC1 CLUSTER PROTEIN 4"/>
    <property type="match status" value="1"/>
</dbReference>
<keyword evidence="3 6" id="KW-1133">Transmembrane helix</keyword>
<dbReference type="EMBL" id="NAJQ01000126">
    <property type="protein sequence ID" value="TKA77897.1"/>
    <property type="molecule type" value="Genomic_DNA"/>
</dbReference>
<feature type="transmembrane region" description="Helical" evidence="6">
    <location>
        <begin position="102"/>
        <end position="127"/>
    </location>
</feature>
<feature type="transmembrane region" description="Helical" evidence="6">
    <location>
        <begin position="259"/>
        <end position="284"/>
    </location>
</feature>
<keyword evidence="9" id="KW-1185">Reference proteome</keyword>
<feature type="transmembrane region" description="Helical" evidence="6">
    <location>
        <begin position="225"/>
        <end position="247"/>
    </location>
</feature>
<organism evidence="8 9">
    <name type="scientific">Friedmanniomyces simplex</name>
    <dbReference type="NCBI Taxonomy" id="329884"/>
    <lineage>
        <taxon>Eukaryota</taxon>
        <taxon>Fungi</taxon>
        <taxon>Dikarya</taxon>
        <taxon>Ascomycota</taxon>
        <taxon>Pezizomycotina</taxon>
        <taxon>Dothideomycetes</taxon>
        <taxon>Dothideomycetidae</taxon>
        <taxon>Mycosphaerellales</taxon>
        <taxon>Teratosphaeriaceae</taxon>
        <taxon>Friedmanniomyces</taxon>
    </lineage>
</organism>
<comment type="similarity">
    <text evidence="5">Belongs to the SAT4 family.</text>
</comment>
<comment type="subcellular location">
    <subcellularLocation>
        <location evidence="1">Membrane</location>
        <topology evidence="1">Multi-pass membrane protein</topology>
    </subcellularLocation>
</comment>
<protein>
    <recommendedName>
        <fullName evidence="7">Rhodopsin domain-containing protein</fullName>
    </recommendedName>
</protein>
<gene>
    <name evidence="8" type="ORF">B0A55_03341</name>
</gene>
<dbReference type="InterPro" id="IPR049326">
    <property type="entry name" value="Rhodopsin_dom_fungi"/>
</dbReference>
<feature type="transmembrane region" description="Helical" evidence="6">
    <location>
        <begin position="28"/>
        <end position="49"/>
    </location>
</feature>
<keyword evidence="2 6" id="KW-0812">Transmembrane</keyword>
<feature type="transmembrane region" description="Helical" evidence="6">
    <location>
        <begin position="148"/>
        <end position="170"/>
    </location>
</feature>